<organism evidence="3 4">
    <name type="scientific">Microtetraspora malaysiensis</name>
    <dbReference type="NCBI Taxonomy" id="161358"/>
    <lineage>
        <taxon>Bacteria</taxon>
        <taxon>Bacillati</taxon>
        <taxon>Actinomycetota</taxon>
        <taxon>Actinomycetes</taxon>
        <taxon>Streptosporangiales</taxon>
        <taxon>Streptosporangiaceae</taxon>
        <taxon>Microtetraspora</taxon>
    </lineage>
</organism>
<gene>
    <name evidence="3" type="ORF">ACFYXI_41245</name>
</gene>
<protein>
    <submittedName>
        <fullName evidence="3">IS3 family transposase</fullName>
    </submittedName>
</protein>
<proteinExistence type="predicted"/>
<dbReference type="InterPro" id="IPR025948">
    <property type="entry name" value="HTH-like_dom"/>
</dbReference>
<sequence>MLEVSRAAFYARRHALPGPRAIADALTERIAEVHRHSRGTYGVPRIHAVLHGEGRRCGRLRGPRGLIHHISRAPSNRSNPSTRMPLELHGWSFRQAQTRHPRAMSCPPSRGRLRP</sequence>
<dbReference type="RefSeq" id="WP_387418179.1">
    <property type="nucleotide sequence ID" value="NZ_JBIASD010000061.1"/>
</dbReference>
<evidence type="ECO:0000256" key="1">
    <source>
        <dbReference type="SAM" id="MobiDB-lite"/>
    </source>
</evidence>
<accession>A0ABW6T409</accession>
<name>A0ABW6T409_9ACTN</name>
<evidence type="ECO:0000259" key="2">
    <source>
        <dbReference type="Pfam" id="PF13276"/>
    </source>
</evidence>
<comment type="caution">
    <text evidence="3">The sequence shown here is derived from an EMBL/GenBank/DDBJ whole genome shotgun (WGS) entry which is preliminary data.</text>
</comment>
<reference evidence="3 4" key="1">
    <citation type="submission" date="2024-10" db="EMBL/GenBank/DDBJ databases">
        <title>The Natural Products Discovery Center: Release of the First 8490 Sequenced Strains for Exploring Actinobacteria Biosynthetic Diversity.</title>
        <authorList>
            <person name="Kalkreuter E."/>
            <person name="Kautsar S.A."/>
            <person name="Yang D."/>
            <person name="Bader C.D."/>
            <person name="Teijaro C.N."/>
            <person name="Fluegel L."/>
            <person name="Davis C.M."/>
            <person name="Simpson J.R."/>
            <person name="Lauterbach L."/>
            <person name="Steele A.D."/>
            <person name="Gui C."/>
            <person name="Meng S."/>
            <person name="Li G."/>
            <person name="Viehrig K."/>
            <person name="Ye F."/>
            <person name="Su P."/>
            <person name="Kiefer A.F."/>
            <person name="Nichols A."/>
            <person name="Cepeda A.J."/>
            <person name="Yan W."/>
            <person name="Fan B."/>
            <person name="Jiang Y."/>
            <person name="Adhikari A."/>
            <person name="Zheng C.-J."/>
            <person name="Schuster L."/>
            <person name="Cowan T.M."/>
            <person name="Smanski M.J."/>
            <person name="Chevrette M.G."/>
            <person name="De Carvalho L.P.S."/>
            <person name="Shen B."/>
        </authorList>
    </citation>
    <scope>NUCLEOTIDE SEQUENCE [LARGE SCALE GENOMIC DNA]</scope>
    <source>
        <strain evidence="3 4">NPDC002173</strain>
    </source>
</reference>
<evidence type="ECO:0000313" key="3">
    <source>
        <dbReference type="EMBL" id="MFF3672024.1"/>
    </source>
</evidence>
<dbReference type="Proteomes" id="UP001602013">
    <property type="component" value="Unassembled WGS sequence"/>
</dbReference>
<dbReference type="Pfam" id="PF13276">
    <property type="entry name" value="HTH_21"/>
    <property type="match status" value="1"/>
</dbReference>
<feature type="region of interest" description="Disordered" evidence="1">
    <location>
        <begin position="93"/>
        <end position="115"/>
    </location>
</feature>
<dbReference type="EMBL" id="JBIASD010000061">
    <property type="protein sequence ID" value="MFF3672024.1"/>
    <property type="molecule type" value="Genomic_DNA"/>
</dbReference>
<evidence type="ECO:0000313" key="4">
    <source>
        <dbReference type="Proteomes" id="UP001602013"/>
    </source>
</evidence>
<keyword evidence="4" id="KW-1185">Reference proteome</keyword>
<feature type="domain" description="HTH-like" evidence="2">
    <location>
        <begin position="23"/>
        <end position="59"/>
    </location>
</feature>